<comment type="caution">
    <text evidence="1">The sequence shown here is derived from an EMBL/GenBank/DDBJ whole genome shotgun (WGS) entry which is preliminary data.</text>
</comment>
<reference evidence="1" key="2">
    <citation type="journal article" date="2022" name="New Phytol.">
        <title>Evolutionary transition to the ectomycorrhizal habit in the genomes of a hyperdiverse lineage of mushroom-forming fungi.</title>
        <authorList>
            <person name="Looney B."/>
            <person name="Miyauchi S."/>
            <person name="Morin E."/>
            <person name="Drula E."/>
            <person name="Courty P.E."/>
            <person name="Kohler A."/>
            <person name="Kuo A."/>
            <person name="LaButti K."/>
            <person name="Pangilinan J."/>
            <person name="Lipzen A."/>
            <person name="Riley R."/>
            <person name="Andreopoulos W."/>
            <person name="He G."/>
            <person name="Johnson J."/>
            <person name="Nolan M."/>
            <person name="Tritt A."/>
            <person name="Barry K.W."/>
            <person name="Grigoriev I.V."/>
            <person name="Nagy L.G."/>
            <person name="Hibbett D."/>
            <person name="Henrissat B."/>
            <person name="Matheny P.B."/>
            <person name="Labbe J."/>
            <person name="Martin F.M."/>
        </authorList>
    </citation>
    <scope>NUCLEOTIDE SEQUENCE</scope>
    <source>
        <strain evidence="1">FP105234-sp</strain>
    </source>
</reference>
<evidence type="ECO:0000313" key="1">
    <source>
        <dbReference type="EMBL" id="KAI0044685.1"/>
    </source>
</evidence>
<dbReference type="Proteomes" id="UP000814033">
    <property type="component" value="Unassembled WGS sequence"/>
</dbReference>
<proteinExistence type="predicted"/>
<sequence>MHQRLTPSRSSQESHSNAQGRGGTAGLATRPSDRRLAVRAPRSRSAPAPSASSAKHDCPHCGKSFARPSNLKIHLQTHAGELPFACTFRIKGCARRFAVQSDMRRHARTHTKWHRACHV</sequence>
<gene>
    <name evidence="1" type="ORF">FA95DRAFT_1496683</name>
</gene>
<evidence type="ECO:0000313" key="2">
    <source>
        <dbReference type="Proteomes" id="UP000814033"/>
    </source>
</evidence>
<protein>
    <submittedName>
        <fullName evidence="1">Uncharacterized protein</fullName>
    </submittedName>
</protein>
<dbReference type="EMBL" id="MU275975">
    <property type="protein sequence ID" value="KAI0044685.1"/>
    <property type="molecule type" value="Genomic_DNA"/>
</dbReference>
<reference evidence="1" key="1">
    <citation type="submission" date="2021-02" db="EMBL/GenBank/DDBJ databases">
        <authorList>
            <consortium name="DOE Joint Genome Institute"/>
            <person name="Ahrendt S."/>
            <person name="Looney B.P."/>
            <person name="Miyauchi S."/>
            <person name="Morin E."/>
            <person name="Drula E."/>
            <person name="Courty P.E."/>
            <person name="Chicoki N."/>
            <person name="Fauchery L."/>
            <person name="Kohler A."/>
            <person name="Kuo A."/>
            <person name="Labutti K."/>
            <person name="Pangilinan J."/>
            <person name="Lipzen A."/>
            <person name="Riley R."/>
            <person name="Andreopoulos W."/>
            <person name="He G."/>
            <person name="Johnson J."/>
            <person name="Barry K.W."/>
            <person name="Grigoriev I.V."/>
            <person name="Nagy L."/>
            <person name="Hibbett D."/>
            <person name="Henrissat B."/>
            <person name="Matheny P.B."/>
            <person name="Labbe J."/>
            <person name="Martin F."/>
        </authorList>
    </citation>
    <scope>NUCLEOTIDE SEQUENCE</scope>
    <source>
        <strain evidence="1">FP105234-sp</strain>
    </source>
</reference>
<keyword evidence="2" id="KW-1185">Reference proteome</keyword>
<organism evidence="1 2">
    <name type="scientific">Auriscalpium vulgare</name>
    <dbReference type="NCBI Taxonomy" id="40419"/>
    <lineage>
        <taxon>Eukaryota</taxon>
        <taxon>Fungi</taxon>
        <taxon>Dikarya</taxon>
        <taxon>Basidiomycota</taxon>
        <taxon>Agaricomycotina</taxon>
        <taxon>Agaricomycetes</taxon>
        <taxon>Russulales</taxon>
        <taxon>Auriscalpiaceae</taxon>
        <taxon>Auriscalpium</taxon>
    </lineage>
</organism>
<accession>A0ACB8RM52</accession>
<name>A0ACB8RM52_9AGAM</name>